<evidence type="ECO:0008006" key="3">
    <source>
        <dbReference type="Google" id="ProtNLM"/>
    </source>
</evidence>
<dbReference type="GeneID" id="54351374"/>
<evidence type="ECO:0000313" key="1">
    <source>
        <dbReference type="EMBL" id="KAF1924866.1"/>
    </source>
</evidence>
<dbReference type="AlphaFoldDB" id="A0A6A5REA5"/>
<dbReference type="InterPro" id="IPR023170">
    <property type="entry name" value="HhH_base_excis_C"/>
</dbReference>
<dbReference type="Gene3D" id="1.10.1670.10">
    <property type="entry name" value="Helix-hairpin-Helix base-excision DNA repair enzymes (C-terminal)"/>
    <property type="match status" value="1"/>
</dbReference>
<reference evidence="1" key="1">
    <citation type="journal article" date="2020" name="Stud. Mycol.">
        <title>101 Dothideomycetes genomes: a test case for predicting lifestyles and emergence of pathogens.</title>
        <authorList>
            <person name="Haridas S."/>
            <person name="Albert R."/>
            <person name="Binder M."/>
            <person name="Bloem J."/>
            <person name="Labutti K."/>
            <person name="Salamov A."/>
            <person name="Andreopoulos B."/>
            <person name="Baker S."/>
            <person name="Barry K."/>
            <person name="Bills G."/>
            <person name="Bluhm B."/>
            <person name="Cannon C."/>
            <person name="Castanera R."/>
            <person name="Culley D."/>
            <person name="Daum C."/>
            <person name="Ezra D."/>
            <person name="Gonzalez J."/>
            <person name="Henrissat B."/>
            <person name="Kuo A."/>
            <person name="Liang C."/>
            <person name="Lipzen A."/>
            <person name="Lutzoni F."/>
            <person name="Magnuson J."/>
            <person name="Mondo S."/>
            <person name="Nolan M."/>
            <person name="Ohm R."/>
            <person name="Pangilinan J."/>
            <person name="Park H.-J."/>
            <person name="Ramirez L."/>
            <person name="Alfaro M."/>
            <person name="Sun H."/>
            <person name="Tritt A."/>
            <person name="Yoshinaga Y."/>
            <person name="Zwiers L.-H."/>
            <person name="Turgeon B."/>
            <person name="Goodwin S."/>
            <person name="Spatafora J."/>
            <person name="Crous P."/>
            <person name="Grigoriev I."/>
        </authorList>
    </citation>
    <scope>NUCLEOTIDE SEQUENCE</scope>
    <source>
        <strain evidence="1">CBS 183.55</strain>
    </source>
</reference>
<dbReference type="GO" id="GO:0006281">
    <property type="term" value="P:DNA repair"/>
    <property type="evidence" value="ECO:0007669"/>
    <property type="project" value="InterPro"/>
</dbReference>
<evidence type="ECO:0000313" key="2">
    <source>
        <dbReference type="Proteomes" id="UP000800082"/>
    </source>
</evidence>
<dbReference type="SUPFAM" id="SSF48150">
    <property type="entry name" value="DNA-glycosylase"/>
    <property type="match status" value="1"/>
</dbReference>
<dbReference type="GO" id="GO:0003824">
    <property type="term" value="F:catalytic activity"/>
    <property type="evidence" value="ECO:0007669"/>
    <property type="project" value="InterPro"/>
</dbReference>
<dbReference type="RefSeq" id="XP_033445118.1">
    <property type="nucleotide sequence ID" value="XM_033593706.1"/>
</dbReference>
<dbReference type="PANTHER" id="PTHR47203:SF1">
    <property type="entry name" value="HYPOTHETICAL BASE EXCISION DNA REPAIR PROTEIN (EUROFUNG)"/>
    <property type="match status" value="1"/>
</dbReference>
<name>A0A6A5REA5_9PLEO</name>
<dbReference type="Proteomes" id="UP000800082">
    <property type="component" value="Unassembled WGS sequence"/>
</dbReference>
<dbReference type="InterPro" id="IPR011257">
    <property type="entry name" value="DNA_glycosylase"/>
</dbReference>
<sequence>MSICLQRQSFAVDTHIHLITGLWGWRPKDASREKAQAHLDAMIPVELKFALHYLFIVHGRECPQCCGNANAKALCEFKQEVKKIEARGV</sequence>
<keyword evidence="2" id="KW-1185">Reference proteome</keyword>
<gene>
    <name evidence="1" type="ORF">M421DRAFT_424287</name>
</gene>
<accession>A0A6A5REA5</accession>
<protein>
    <recommendedName>
        <fullName evidence="3">Endonuclease III</fullName>
    </recommendedName>
</protein>
<dbReference type="EMBL" id="ML978989">
    <property type="protein sequence ID" value="KAF1924866.1"/>
    <property type="molecule type" value="Genomic_DNA"/>
</dbReference>
<proteinExistence type="predicted"/>
<dbReference type="OrthoDB" id="5607at2759"/>
<dbReference type="PANTHER" id="PTHR47203">
    <property type="match status" value="1"/>
</dbReference>
<organism evidence="1 2">
    <name type="scientific">Didymella exigua CBS 183.55</name>
    <dbReference type="NCBI Taxonomy" id="1150837"/>
    <lineage>
        <taxon>Eukaryota</taxon>
        <taxon>Fungi</taxon>
        <taxon>Dikarya</taxon>
        <taxon>Ascomycota</taxon>
        <taxon>Pezizomycotina</taxon>
        <taxon>Dothideomycetes</taxon>
        <taxon>Pleosporomycetidae</taxon>
        <taxon>Pleosporales</taxon>
        <taxon>Pleosporineae</taxon>
        <taxon>Didymellaceae</taxon>
        <taxon>Didymella</taxon>
    </lineage>
</organism>